<sequence length="53" mass="5914">MKRKAKLLLIKIGKVVASLAVLVTALNVNSTCMFLIHQPKLPDEASKLKKKRQ</sequence>
<evidence type="ECO:0000313" key="1">
    <source>
        <dbReference type="EMBL" id="SMP66804.1"/>
    </source>
</evidence>
<dbReference type="NCBIfam" id="TIGR04223">
    <property type="entry name" value="quorum_AgrD"/>
    <property type="match status" value="1"/>
</dbReference>
<dbReference type="RefSeq" id="WP_283410319.1">
    <property type="nucleotide sequence ID" value="NZ_FXUF01000014.1"/>
</dbReference>
<reference evidence="1" key="1">
    <citation type="submission" date="2017-05" db="EMBL/GenBank/DDBJ databases">
        <authorList>
            <person name="Varghese N."/>
            <person name="Submissions S."/>
        </authorList>
    </citation>
    <scope>NUCLEOTIDE SEQUENCE</scope>
    <source>
        <strain evidence="1">Su22</strain>
    </source>
</reference>
<dbReference type="EMBL" id="FXUF01000014">
    <property type="protein sequence ID" value="SMP66804.1"/>
    <property type="molecule type" value="Genomic_DNA"/>
</dbReference>
<proteinExistence type="predicted"/>
<evidence type="ECO:0000313" key="2">
    <source>
        <dbReference type="Proteomes" id="UP001158066"/>
    </source>
</evidence>
<dbReference type="InterPro" id="IPR009229">
    <property type="entry name" value="AgrD"/>
</dbReference>
<organism evidence="1 2">
    <name type="scientific">Anoxynatronum buryatiense</name>
    <dbReference type="NCBI Taxonomy" id="489973"/>
    <lineage>
        <taxon>Bacteria</taxon>
        <taxon>Bacillati</taxon>
        <taxon>Bacillota</taxon>
        <taxon>Clostridia</taxon>
        <taxon>Eubacteriales</taxon>
        <taxon>Clostridiaceae</taxon>
        <taxon>Anoxynatronum</taxon>
    </lineage>
</organism>
<protein>
    <submittedName>
        <fullName evidence="1">Cyclic lactone autoinducer peptide</fullName>
    </submittedName>
</protein>
<comment type="caution">
    <text evidence="1">The sequence shown here is derived from an EMBL/GenBank/DDBJ whole genome shotgun (WGS) entry which is preliminary data.</text>
</comment>
<accession>A0AA45WY31</accession>
<dbReference type="Proteomes" id="UP001158066">
    <property type="component" value="Unassembled WGS sequence"/>
</dbReference>
<keyword evidence="2" id="KW-1185">Reference proteome</keyword>
<dbReference type="AlphaFoldDB" id="A0AA45WY31"/>
<gene>
    <name evidence="1" type="ORF">SAMN06296020_11484</name>
</gene>
<name>A0AA45WY31_9CLOT</name>